<keyword evidence="3" id="KW-1185">Reference proteome</keyword>
<keyword evidence="1" id="KW-0812">Transmembrane</keyword>
<feature type="transmembrane region" description="Helical" evidence="1">
    <location>
        <begin position="59"/>
        <end position="85"/>
    </location>
</feature>
<dbReference type="EMBL" id="BSPB01000005">
    <property type="protein sequence ID" value="GLS13652.1"/>
    <property type="molecule type" value="Genomic_DNA"/>
</dbReference>
<dbReference type="InterPro" id="IPR019670">
    <property type="entry name" value="DUF2523"/>
</dbReference>
<dbReference type="Pfam" id="PF10734">
    <property type="entry name" value="DUF2523"/>
    <property type="match status" value="1"/>
</dbReference>
<name>A0ABQ6C080_9BURK</name>
<sequence length="103" mass="10379">MPLFIAALLGALIQGAGTLVGRVLISLGIGYVTYTGIDLMLTTAKDQTLARLGGLGSTVVQLAGVLQVGTCINILASAFMARLLVKGLTDGKLTSMVTKGGGS</sequence>
<proteinExistence type="predicted"/>
<dbReference type="RefSeq" id="WP_284307000.1">
    <property type="nucleotide sequence ID" value="NZ_BSPB01000005.1"/>
</dbReference>
<keyword evidence="1" id="KW-0472">Membrane</keyword>
<protein>
    <recommendedName>
        <fullName evidence="4">DUF2523 domain-containing protein</fullName>
    </recommendedName>
</protein>
<accession>A0ABQ6C080</accession>
<comment type="caution">
    <text evidence="2">The sequence shown here is derived from an EMBL/GenBank/DDBJ whole genome shotgun (WGS) entry which is preliminary data.</text>
</comment>
<organism evidence="2 3">
    <name type="scientific">Hydrogenophaga electricum</name>
    <dbReference type="NCBI Taxonomy" id="1230953"/>
    <lineage>
        <taxon>Bacteria</taxon>
        <taxon>Pseudomonadati</taxon>
        <taxon>Pseudomonadota</taxon>
        <taxon>Betaproteobacteria</taxon>
        <taxon>Burkholderiales</taxon>
        <taxon>Comamonadaceae</taxon>
        <taxon>Hydrogenophaga</taxon>
    </lineage>
</organism>
<evidence type="ECO:0000313" key="2">
    <source>
        <dbReference type="EMBL" id="GLS13652.1"/>
    </source>
</evidence>
<keyword evidence="1" id="KW-1133">Transmembrane helix</keyword>
<reference evidence="3" key="1">
    <citation type="journal article" date="2019" name="Int. J. Syst. Evol. Microbiol.">
        <title>The Global Catalogue of Microorganisms (GCM) 10K type strain sequencing project: providing services to taxonomists for standard genome sequencing and annotation.</title>
        <authorList>
            <consortium name="The Broad Institute Genomics Platform"/>
            <consortium name="The Broad Institute Genome Sequencing Center for Infectious Disease"/>
            <person name="Wu L."/>
            <person name="Ma J."/>
        </authorList>
    </citation>
    <scope>NUCLEOTIDE SEQUENCE [LARGE SCALE GENOMIC DNA]</scope>
    <source>
        <strain evidence="3">NBRC 109341</strain>
    </source>
</reference>
<evidence type="ECO:0000256" key="1">
    <source>
        <dbReference type="SAM" id="Phobius"/>
    </source>
</evidence>
<gene>
    <name evidence="2" type="ORF">GCM10007935_10820</name>
</gene>
<evidence type="ECO:0008006" key="4">
    <source>
        <dbReference type="Google" id="ProtNLM"/>
    </source>
</evidence>
<evidence type="ECO:0000313" key="3">
    <source>
        <dbReference type="Proteomes" id="UP001156903"/>
    </source>
</evidence>
<dbReference type="Proteomes" id="UP001156903">
    <property type="component" value="Unassembled WGS sequence"/>
</dbReference>